<keyword evidence="2" id="KW-1185">Reference proteome</keyword>
<comment type="caution">
    <text evidence="1">The sequence shown here is derived from an EMBL/GenBank/DDBJ whole genome shotgun (WGS) entry which is preliminary data.</text>
</comment>
<dbReference type="EMBL" id="BGPR01004662">
    <property type="protein sequence ID" value="GBN01941.1"/>
    <property type="molecule type" value="Genomic_DNA"/>
</dbReference>
<sequence>MTPTLNMPVRFRRMASDYFLSPKLKKHFSGTRFSSEEDVKTAAENWLNGQGRDFCQAALHSDILRLDSKFEIVVRQKERHLNRQPPTFGKIGSRTCNLRIPKQVSLWPYGRVQASGSENHRFNTRFLWKTCRVYWSGVGKYFEGLSIFPSVWRGSLERECMLRCHPCYLTTVQNSKVRLQKALI</sequence>
<dbReference type="Proteomes" id="UP000499080">
    <property type="component" value="Unassembled WGS sequence"/>
</dbReference>
<proteinExistence type="predicted"/>
<reference evidence="1 2" key="1">
    <citation type="journal article" date="2019" name="Sci. Rep.">
        <title>Orb-weaving spider Araneus ventricosus genome elucidates the spidroin gene catalogue.</title>
        <authorList>
            <person name="Kono N."/>
            <person name="Nakamura H."/>
            <person name="Ohtoshi R."/>
            <person name="Moran D.A.P."/>
            <person name="Shinohara A."/>
            <person name="Yoshida Y."/>
            <person name="Fujiwara M."/>
            <person name="Mori M."/>
            <person name="Tomita M."/>
            <person name="Arakawa K."/>
        </authorList>
    </citation>
    <scope>NUCLEOTIDE SEQUENCE [LARGE SCALE GENOMIC DNA]</scope>
</reference>
<evidence type="ECO:0000313" key="2">
    <source>
        <dbReference type="Proteomes" id="UP000499080"/>
    </source>
</evidence>
<evidence type="ECO:0000313" key="1">
    <source>
        <dbReference type="EMBL" id="GBN01941.1"/>
    </source>
</evidence>
<gene>
    <name evidence="1" type="ORF">AVEN_124663_1</name>
</gene>
<name>A0A4Y2KHN1_ARAVE</name>
<protein>
    <submittedName>
        <fullName evidence="1">Uncharacterized protein</fullName>
    </submittedName>
</protein>
<accession>A0A4Y2KHN1</accession>
<organism evidence="1 2">
    <name type="scientific">Araneus ventricosus</name>
    <name type="common">Orbweaver spider</name>
    <name type="synonym">Epeira ventricosa</name>
    <dbReference type="NCBI Taxonomy" id="182803"/>
    <lineage>
        <taxon>Eukaryota</taxon>
        <taxon>Metazoa</taxon>
        <taxon>Ecdysozoa</taxon>
        <taxon>Arthropoda</taxon>
        <taxon>Chelicerata</taxon>
        <taxon>Arachnida</taxon>
        <taxon>Araneae</taxon>
        <taxon>Araneomorphae</taxon>
        <taxon>Entelegynae</taxon>
        <taxon>Araneoidea</taxon>
        <taxon>Araneidae</taxon>
        <taxon>Araneus</taxon>
    </lineage>
</organism>
<dbReference type="AlphaFoldDB" id="A0A4Y2KHN1"/>